<name>A0A562U5T9_9SPHI</name>
<dbReference type="EMBL" id="VLLI01000005">
    <property type="protein sequence ID" value="TWJ00707.1"/>
    <property type="molecule type" value="Genomic_DNA"/>
</dbReference>
<evidence type="ECO:0000313" key="1">
    <source>
        <dbReference type="EMBL" id="TWJ00707.1"/>
    </source>
</evidence>
<comment type="caution">
    <text evidence="1">The sequence shown here is derived from an EMBL/GenBank/DDBJ whole genome shotgun (WGS) entry which is preliminary data.</text>
</comment>
<proteinExistence type="predicted"/>
<evidence type="ECO:0000313" key="2">
    <source>
        <dbReference type="Proteomes" id="UP000317010"/>
    </source>
</evidence>
<dbReference type="AlphaFoldDB" id="A0A562U5T9"/>
<sequence>MKNNVTRQKKAYKNENGSLFFRFDFRFLTLCLTVVTQKAPSFV</sequence>
<gene>
    <name evidence="1" type="ORF">JN11_01963</name>
</gene>
<accession>A0A562U5T9</accession>
<protein>
    <submittedName>
        <fullName evidence="1">Uncharacterized protein</fullName>
    </submittedName>
</protein>
<reference evidence="1 2" key="1">
    <citation type="submission" date="2019-07" db="EMBL/GenBank/DDBJ databases">
        <title>Genomic Encyclopedia of Archaeal and Bacterial Type Strains, Phase II (KMG-II): from individual species to whole genera.</title>
        <authorList>
            <person name="Goeker M."/>
        </authorList>
    </citation>
    <scope>NUCLEOTIDE SEQUENCE [LARGE SCALE GENOMIC DNA]</scope>
    <source>
        <strain evidence="1 2">ATCC BAA-1854</strain>
    </source>
</reference>
<keyword evidence="2" id="KW-1185">Reference proteome</keyword>
<organism evidence="1 2">
    <name type="scientific">Mucilaginibacter frigoritolerans</name>
    <dbReference type="NCBI Taxonomy" id="652788"/>
    <lineage>
        <taxon>Bacteria</taxon>
        <taxon>Pseudomonadati</taxon>
        <taxon>Bacteroidota</taxon>
        <taxon>Sphingobacteriia</taxon>
        <taxon>Sphingobacteriales</taxon>
        <taxon>Sphingobacteriaceae</taxon>
        <taxon>Mucilaginibacter</taxon>
    </lineage>
</organism>
<dbReference type="Proteomes" id="UP000317010">
    <property type="component" value="Unassembled WGS sequence"/>
</dbReference>